<feature type="signal peptide" evidence="1">
    <location>
        <begin position="1"/>
        <end position="22"/>
    </location>
</feature>
<dbReference type="Proteomes" id="UP000747542">
    <property type="component" value="Unassembled WGS sequence"/>
</dbReference>
<accession>A0A8J5T856</accession>
<proteinExistence type="predicted"/>
<name>A0A8J5T856_HOMAM</name>
<reference evidence="3" key="1">
    <citation type="journal article" date="2021" name="Sci. Adv.">
        <title>The American lobster genome reveals insights on longevity, neural, and immune adaptations.</title>
        <authorList>
            <person name="Polinski J.M."/>
            <person name="Zimin A.V."/>
            <person name="Clark K.F."/>
            <person name="Kohn A.B."/>
            <person name="Sadowski N."/>
            <person name="Timp W."/>
            <person name="Ptitsyn A."/>
            <person name="Khanna P."/>
            <person name="Romanova D.Y."/>
            <person name="Williams P."/>
            <person name="Greenwood S.J."/>
            <person name="Moroz L.L."/>
            <person name="Walt D.R."/>
            <person name="Bodnar A.G."/>
        </authorList>
    </citation>
    <scope>NUCLEOTIDE SEQUENCE</scope>
    <source>
        <strain evidence="3">GMGI-L3</strain>
    </source>
</reference>
<dbReference type="Pfam" id="PF26080">
    <property type="entry name" value="CUB_animal"/>
    <property type="match status" value="1"/>
</dbReference>
<dbReference type="EMBL" id="JAHLQT010008712">
    <property type="protein sequence ID" value="KAG7173894.1"/>
    <property type="molecule type" value="Genomic_DNA"/>
</dbReference>
<keyword evidence="1" id="KW-0732">Signal</keyword>
<evidence type="ECO:0000259" key="2">
    <source>
        <dbReference type="Pfam" id="PF26080"/>
    </source>
</evidence>
<feature type="chain" id="PRO_5035287601" description="CUB domain-containing protein" evidence="1">
    <location>
        <begin position="23"/>
        <end position="366"/>
    </location>
</feature>
<comment type="caution">
    <text evidence="3">The sequence shown here is derived from an EMBL/GenBank/DDBJ whole genome shotgun (WGS) entry which is preliminary data.</text>
</comment>
<feature type="domain" description="CUB" evidence="2">
    <location>
        <begin position="209"/>
        <end position="363"/>
    </location>
</feature>
<dbReference type="OrthoDB" id="6337346at2759"/>
<dbReference type="PANTHER" id="PTHR33236:SF5">
    <property type="entry name" value="CUB DOMAIN-CONTAINING PROTEIN"/>
    <property type="match status" value="1"/>
</dbReference>
<organism evidence="3 4">
    <name type="scientific">Homarus americanus</name>
    <name type="common">American lobster</name>
    <dbReference type="NCBI Taxonomy" id="6706"/>
    <lineage>
        <taxon>Eukaryota</taxon>
        <taxon>Metazoa</taxon>
        <taxon>Ecdysozoa</taxon>
        <taxon>Arthropoda</taxon>
        <taxon>Crustacea</taxon>
        <taxon>Multicrustacea</taxon>
        <taxon>Malacostraca</taxon>
        <taxon>Eumalacostraca</taxon>
        <taxon>Eucarida</taxon>
        <taxon>Decapoda</taxon>
        <taxon>Pleocyemata</taxon>
        <taxon>Astacidea</taxon>
        <taxon>Nephropoidea</taxon>
        <taxon>Nephropidae</taxon>
        <taxon>Homarus</taxon>
    </lineage>
</organism>
<evidence type="ECO:0000313" key="4">
    <source>
        <dbReference type="Proteomes" id="UP000747542"/>
    </source>
</evidence>
<protein>
    <recommendedName>
        <fullName evidence="2">CUB domain-containing protein</fullName>
    </recommendedName>
</protein>
<dbReference type="AlphaFoldDB" id="A0A8J5T856"/>
<evidence type="ECO:0000256" key="1">
    <source>
        <dbReference type="SAM" id="SignalP"/>
    </source>
</evidence>
<sequence>MTRVMVLLKVLVLGAAAPRVTASPTEHFNSTHRDAKLFLVVNPKMCVASGKDGACLPYFQCSKLGGTVDGKCSLGLGECCVFEKTCGGSSSARVSYFTSSSQDSTDKGVCALSVKKAENVCQLRLDMKKLKLSEPDAEGKCVDQYLEVQGVTSSSPKICGTNTGQHLYVDVRADDGPFTVAVVNAQDNPMSSWEIEVEQLRCDSPDLAPSECSQYYTGLKGEVQSFNYDTTESSRLQQNDYRGSRHLQETYLVCVRQEVGYCSLKWTAAENEDYAFTMTGNLKEKPGFPLFNSGTDELCEFTDYLIIAGGIIPDEDDPSSVFCGSQFPESVTSTSFQAKVVANEVEFGNDDIDNRGFHLNYQQEKC</sequence>
<gene>
    <name evidence="3" type="ORF">Hamer_G020042</name>
</gene>
<dbReference type="InterPro" id="IPR058698">
    <property type="entry name" value="CUB_metazoa"/>
</dbReference>
<evidence type="ECO:0000313" key="3">
    <source>
        <dbReference type="EMBL" id="KAG7173894.1"/>
    </source>
</evidence>
<keyword evidence="4" id="KW-1185">Reference proteome</keyword>
<dbReference type="PANTHER" id="PTHR33236">
    <property type="entry name" value="INTRAFLAGELLAR TRANSPORT PROTEIN 122 FAMILY PROTEIN-RELATED"/>
    <property type="match status" value="1"/>
</dbReference>